<dbReference type="GO" id="GO:0005737">
    <property type="term" value="C:cytoplasm"/>
    <property type="evidence" value="ECO:0007669"/>
    <property type="project" value="TreeGrafter"/>
</dbReference>
<protein>
    <submittedName>
        <fullName evidence="10">Uncharacterized protein</fullName>
    </submittedName>
</protein>
<dbReference type="GO" id="GO:0005615">
    <property type="term" value="C:extracellular space"/>
    <property type="evidence" value="ECO:0007669"/>
    <property type="project" value="TreeGrafter"/>
</dbReference>
<evidence type="ECO:0000256" key="4">
    <source>
        <dbReference type="ARBA" id="ARBA00022723"/>
    </source>
</evidence>
<keyword evidence="5" id="KW-0378">Hydrolase</keyword>
<keyword evidence="11" id="KW-1185">Reference proteome</keyword>
<dbReference type="SUPFAM" id="SSF55486">
    <property type="entry name" value="Metalloproteases ('zincins'), catalytic domain"/>
    <property type="match status" value="1"/>
</dbReference>
<dbReference type="Gene3D" id="1.25.50.20">
    <property type="match status" value="1"/>
</dbReference>
<dbReference type="GO" id="GO:0042277">
    <property type="term" value="F:peptide binding"/>
    <property type="evidence" value="ECO:0007669"/>
    <property type="project" value="TreeGrafter"/>
</dbReference>
<dbReference type="GO" id="GO:0006508">
    <property type="term" value="P:proteolysis"/>
    <property type="evidence" value="ECO:0007669"/>
    <property type="project" value="UniProtKB-KW"/>
</dbReference>
<keyword evidence="3" id="KW-0645">Protease</keyword>
<evidence type="ECO:0000256" key="3">
    <source>
        <dbReference type="ARBA" id="ARBA00022670"/>
    </source>
</evidence>
<dbReference type="GO" id="GO:0004230">
    <property type="term" value="F:glutamyl aminopeptidase activity"/>
    <property type="evidence" value="ECO:0007669"/>
    <property type="project" value="UniProtKB-EC"/>
</dbReference>
<name>A0A177ATZ5_9BILA</name>
<dbReference type="GO" id="GO:0008270">
    <property type="term" value="F:zinc ion binding"/>
    <property type="evidence" value="ECO:0007669"/>
    <property type="project" value="InterPro"/>
</dbReference>
<feature type="domain" description="Peptidase M1 membrane alanine aminopeptidase" evidence="8">
    <location>
        <begin position="3"/>
        <end position="186"/>
    </location>
</feature>
<dbReference type="InterPro" id="IPR027268">
    <property type="entry name" value="Peptidase_M4/M1_CTD_sf"/>
</dbReference>
<evidence type="ECO:0000313" key="11">
    <source>
        <dbReference type="Proteomes" id="UP000078046"/>
    </source>
</evidence>
<comment type="cofactor">
    <cofactor evidence="1">
        <name>Zn(2+)</name>
        <dbReference type="ChEBI" id="CHEBI:29105"/>
    </cofactor>
</comment>
<dbReference type="OrthoDB" id="10031169at2759"/>
<dbReference type="Proteomes" id="UP000078046">
    <property type="component" value="Unassembled WGS sequence"/>
</dbReference>
<evidence type="ECO:0000256" key="7">
    <source>
        <dbReference type="ARBA" id="ARBA00023049"/>
    </source>
</evidence>
<evidence type="ECO:0000256" key="2">
    <source>
        <dbReference type="ARBA" id="ARBA00010136"/>
    </source>
</evidence>
<dbReference type="GO" id="GO:0070006">
    <property type="term" value="F:metalloaminopeptidase activity"/>
    <property type="evidence" value="ECO:0007669"/>
    <property type="project" value="TreeGrafter"/>
</dbReference>
<evidence type="ECO:0000313" key="10">
    <source>
        <dbReference type="EMBL" id="OAF64841.1"/>
    </source>
</evidence>
<dbReference type="PANTHER" id="PTHR11533:SF299">
    <property type="entry name" value="AMINOPEPTIDASE"/>
    <property type="match status" value="1"/>
</dbReference>
<dbReference type="InterPro" id="IPR024571">
    <property type="entry name" value="ERAP1-like_C_dom"/>
</dbReference>
<dbReference type="InterPro" id="IPR014782">
    <property type="entry name" value="Peptidase_M1_dom"/>
</dbReference>
<reference evidence="10 11" key="1">
    <citation type="submission" date="2016-04" db="EMBL/GenBank/DDBJ databases">
        <title>The genome of Intoshia linei affirms orthonectids as highly simplified spiralians.</title>
        <authorList>
            <person name="Mikhailov K.V."/>
            <person name="Slusarev G.S."/>
            <person name="Nikitin M.A."/>
            <person name="Logacheva M.D."/>
            <person name="Penin A."/>
            <person name="Aleoshin V."/>
            <person name="Panchin Y.V."/>
        </authorList>
    </citation>
    <scope>NUCLEOTIDE SEQUENCE [LARGE SCALE GENOMIC DNA]</scope>
    <source>
        <strain evidence="10">Intl2013</strain>
        <tissue evidence="10">Whole animal</tissue>
    </source>
</reference>
<feature type="domain" description="ERAP1-like C-terminal" evidence="9">
    <location>
        <begin position="238"/>
        <end position="447"/>
    </location>
</feature>
<dbReference type="Pfam" id="PF11838">
    <property type="entry name" value="ERAP1_C"/>
    <property type="match status" value="1"/>
</dbReference>
<sequence>MNGGAMENWGLVIYVQRYLLLDKTLSGPSNLLVTSSIISHEVAHDWYGNTITTDWWDSIVINEGVANYLMYSSLLKIYPEWKMEQFIMLAVQKVILHDIEFGDYPIINLNLQKSEDIHQIFNTIVYNKGMSIFFMIEQLMGYDVLQQKLSNFVKINENKTVNIKQFENHLAKNVRDVPIYDILYSWMRKCGNVIIFCYLNENKTQIIVEQILAKKYYTDKMDIENCNNTNIELQGYSKLIFAIKLFEYIDKESEYLVWRNYYYSYAYLNAMFTETETMEYINKKFRDKIIISKEYDIDKKHEFLDLHGRKLNELIYSLSLKVNVSKSVDMASKEYSEWALNNKVLNRDYIQSIFFYVVEHGNYTVFETIYDELKRGSDFVYSDMFIYAPLLTQNVTQFRFYLDFLFLSTEINPYQFRIDTMFAYICNNKKMIPEIISFFVENVTNLQIIQLFESFVNTFHVYVRNEDEKNLLYSTIKRFKDLKVLSSDFTTLDFMITMNLNFIEKNKDELVEYYQYY</sequence>
<comment type="caution">
    <text evidence="10">The sequence shown here is derived from an EMBL/GenBank/DDBJ whole genome shotgun (WGS) entry which is preliminary data.</text>
</comment>
<keyword evidence="7" id="KW-0482">Metalloprotease</keyword>
<organism evidence="10 11">
    <name type="scientific">Intoshia linei</name>
    <dbReference type="NCBI Taxonomy" id="1819745"/>
    <lineage>
        <taxon>Eukaryota</taxon>
        <taxon>Metazoa</taxon>
        <taxon>Spiralia</taxon>
        <taxon>Lophotrochozoa</taxon>
        <taxon>Mesozoa</taxon>
        <taxon>Orthonectida</taxon>
        <taxon>Rhopaluridae</taxon>
        <taxon>Intoshia</taxon>
    </lineage>
</organism>
<dbReference type="InterPro" id="IPR001930">
    <property type="entry name" value="Peptidase_M1"/>
</dbReference>
<evidence type="ECO:0000256" key="5">
    <source>
        <dbReference type="ARBA" id="ARBA00022801"/>
    </source>
</evidence>
<dbReference type="AlphaFoldDB" id="A0A177ATZ5"/>
<dbReference type="Gene3D" id="1.10.390.10">
    <property type="entry name" value="Neutral Protease Domain 2"/>
    <property type="match status" value="1"/>
</dbReference>
<evidence type="ECO:0000259" key="9">
    <source>
        <dbReference type="Pfam" id="PF11838"/>
    </source>
</evidence>
<dbReference type="PANTHER" id="PTHR11533">
    <property type="entry name" value="PROTEASE M1 ZINC METALLOPROTEASE"/>
    <property type="match status" value="1"/>
</dbReference>
<dbReference type="GO" id="GO:0005886">
    <property type="term" value="C:plasma membrane"/>
    <property type="evidence" value="ECO:0007669"/>
    <property type="project" value="UniProtKB-SubCell"/>
</dbReference>
<dbReference type="InterPro" id="IPR050344">
    <property type="entry name" value="Peptidase_M1_aminopeptidases"/>
</dbReference>
<dbReference type="Pfam" id="PF01433">
    <property type="entry name" value="Peptidase_M1"/>
    <property type="match status" value="1"/>
</dbReference>
<keyword evidence="4" id="KW-0479">Metal-binding</keyword>
<evidence type="ECO:0000256" key="6">
    <source>
        <dbReference type="ARBA" id="ARBA00022833"/>
    </source>
</evidence>
<dbReference type="EMBL" id="LWCA01001584">
    <property type="protein sequence ID" value="OAF64841.1"/>
    <property type="molecule type" value="Genomic_DNA"/>
</dbReference>
<evidence type="ECO:0000259" key="8">
    <source>
        <dbReference type="Pfam" id="PF01433"/>
    </source>
</evidence>
<keyword evidence="6" id="KW-0862">Zinc</keyword>
<dbReference type="PRINTS" id="PR00756">
    <property type="entry name" value="ALADIPTASE"/>
</dbReference>
<proteinExistence type="inferred from homology"/>
<comment type="similarity">
    <text evidence="2">Belongs to the peptidase M1 family.</text>
</comment>
<dbReference type="GO" id="GO:0043171">
    <property type="term" value="P:peptide catabolic process"/>
    <property type="evidence" value="ECO:0007669"/>
    <property type="project" value="TreeGrafter"/>
</dbReference>
<gene>
    <name evidence="10" type="ORF">A3Q56_07448</name>
</gene>
<accession>A0A177ATZ5</accession>
<evidence type="ECO:0000256" key="1">
    <source>
        <dbReference type="ARBA" id="ARBA00001947"/>
    </source>
</evidence>